<gene>
    <name evidence="1" type="ORF">VCS650_LOCUS44032</name>
</gene>
<evidence type="ECO:0000313" key="2">
    <source>
        <dbReference type="Proteomes" id="UP000663891"/>
    </source>
</evidence>
<evidence type="ECO:0000313" key="1">
    <source>
        <dbReference type="EMBL" id="CAF1541686.1"/>
    </source>
</evidence>
<comment type="caution">
    <text evidence="1">The sequence shown here is derived from an EMBL/GenBank/DDBJ whole genome shotgun (WGS) entry which is preliminary data.</text>
</comment>
<dbReference type="Proteomes" id="UP000663891">
    <property type="component" value="Unassembled WGS sequence"/>
</dbReference>
<proteinExistence type="predicted"/>
<dbReference type="AlphaFoldDB" id="A0A815VYL8"/>
<protein>
    <submittedName>
        <fullName evidence="1">Uncharacterized protein</fullName>
    </submittedName>
</protein>
<organism evidence="1 2">
    <name type="scientific">Adineta steineri</name>
    <dbReference type="NCBI Taxonomy" id="433720"/>
    <lineage>
        <taxon>Eukaryota</taxon>
        <taxon>Metazoa</taxon>
        <taxon>Spiralia</taxon>
        <taxon>Gnathifera</taxon>
        <taxon>Rotifera</taxon>
        <taxon>Eurotatoria</taxon>
        <taxon>Bdelloidea</taxon>
        <taxon>Adinetida</taxon>
        <taxon>Adinetidae</taxon>
        <taxon>Adineta</taxon>
    </lineage>
</organism>
<accession>A0A815VYL8</accession>
<reference evidence="1" key="1">
    <citation type="submission" date="2021-02" db="EMBL/GenBank/DDBJ databases">
        <authorList>
            <person name="Nowell W R."/>
        </authorList>
    </citation>
    <scope>NUCLEOTIDE SEQUENCE</scope>
</reference>
<feature type="non-terminal residue" evidence="1">
    <location>
        <position position="54"/>
    </location>
</feature>
<name>A0A815VYL8_9BILA</name>
<sequence>MVTTMNEPSKQASCATINTLASENTIQQTPKIRRLGSRRRFFFNQSYIDGETDP</sequence>
<dbReference type="EMBL" id="CAJNON010007394">
    <property type="protein sequence ID" value="CAF1541686.1"/>
    <property type="molecule type" value="Genomic_DNA"/>
</dbReference>